<accession>A0A8T1N1B1</accession>
<protein>
    <submittedName>
        <fullName evidence="2">Uncharacterized protein</fullName>
    </submittedName>
</protein>
<comment type="caution">
    <text evidence="2">The sequence shown here is derived from an EMBL/GenBank/DDBJ whole genome shotgun (WGS) entry which is preliminary data.</text>
</comment>
<evidence type="ECO:0000313" key="2">
    <source>
        <dbReference type="EMBL" id="KAG5454936.1"/>
    </source>
</evidence>
<gene>
    <name evidence="2" type="ORF">CSKR_105875</name>
</gene>
<reference evidence="2 3" key="1">
    <citation type="journal article" date="2018" name="Biotechnol. Adv.">
        <title>Improved genomic resources and new bioinformatic workflow for the carcinogenic parasite Clonorchis sinensis: Biotechnological implications.</title>
        <authorList>
            <person name="Wang D."/>
            <person name="Korhonen P.K."/>
            <person name="Gasser R.B."/>
            <person name="Young N.D."/>
        </authorList>
    </citation>
    <scope>NUCLEOTIDE SEQUENCE [LARGE SCALE GENOMIC DNA]</scope>
    <source>
        <strain evidence="2">Cs-k2</strain>
    </source>
</reference>
<feature type="compositionally biased region" description="Polar residues" evidence="1">
    <location>
        <begin position="44"/>
        <end position="53"/>
    </location>
</feature>
<dbReference type="Proteomes" id="UP000286415">
    <property type="component" value="Unassembled WGS sequence"/>
</dbReference>
<evidence type="ECO:0000313" key="3">
    <source>
        <dbReference type="Proteomes" id="UP000286415"/>
    </source>
</evidence>
<name>A0A8T1N1B1_CLOSI</name>
<keyword evidence="3" id="KW-1185">Reference proteome</keyword>
<dbReference type="AlphaFoldDB" id="A0A8T1N1B1"/>
<dbReference type="EMBL" id="NIRI02000005">
    <property type="protein sequence ID" value="KAG5454936.1"/>
    <property type="molecule type" value="Genomic_DNA"/>
</dbReference>
<evidence type="ECO:0000256" key="1">
    <source>
        <dbReference type="SAM" id="MobiDB-lite"/>
    </source>
</evidence>
<feature type="compositionally biased region" description="Polar residues" evidence="1">
    <location>
        <begin position="81"/>
        <end position="90"/>
    </location>
</feature>
<reference evidence="2 3" key="2">
    <citation type="journal article" date="2021" name="Genomics">
        <title>High-quality reference genome for Clonorchis sinensis.</title>
        <authorList>
            <person name="Young N.D."/>
            <person name="Stroehlein A.J."/>
            <person name="Kinkar L."/>
            <person name="Wang T."/>
            <person name="Sohn W.M."/>
            <person name="Chang B.C.H."/>
            <person name="Kaur P."/>
            <person name="Weisz D."/>
            <person name="Dudchenko O."/>
            <person name="Aiden E.L."/>
            <person name="Korhonen P.K."/>
            <person name="Gasser R.B."/>
        </authorList>
    </citation>
    <scope>NUCLEOTIDE SEQUENCE [LARGE SCALE GENOMIC DNA]</scope>
    <source>
        <strain evidence="2">Cs-k2</strain>
    </source>
</reference>
<organism evidence="2 3">
    <name type="scientific">Clonorchis sinensis</name>
    <name type="common">Chinese liver fluke</name>
    <dbReference type="NCBI Taxonomy" id="79923"/>
    <lineage>
        <taxon>Eukaryota</taxon>
        <taxon>Metazoa</taxon>
        <taxon>Spiralia</taxon>
        <taxon>Lophotrochozoa</taxon>
        <taxon>Platyhelminthes</taxon>
        <taxon>Trematoda</taxon>
        <taxon>Digenea</taxon>
        <taxon>Opisthorchiida</taxon>
        <taxon>Opisthorchiata</taxon>
        <taxon>Opisthorchiidae</taxon>
        <taxon>Clonorchis</taxon>
    </lineage>
</organism>
<feature type="region of interest" description="Disordered" evidence="1">
    <location>
        <begin position="18"/>
        <end position="112"/>
    </location>
</feature>
<proteinExistence type="predicted"/>
<sequence>MSPFEEELPFLPRRRMFGRRGRNMGFGPPSRYGRSMRPGMMSPEGSQMDQEMSPSDEESPFSPQRRMPGRRGGNMGMMSPEGSQMDQEMSPSEEESPFLPKRRMPGKRATSAGVFDGVRPEFAKYCFIPNRTYRASSDD</sequence>